<name>A0A9D1HK24_9FIRM</name>
<dbReference type="InterPro" id="IPR036388">
    <property type="entry name" value="WH-like_DNA-bd_sf"/>
</dbReference>
<dbReference type="PANTHER" id="PTHR43133:SF8">
    <property type="entry name" value="RNA POLYMERASE SIGMA FACTOR HI_1459-RELATED"/>
    <property type="match status" value="1"/>
</dbReference>
<dbReference type="AlphaFoldDB" id="A0A9D1HK24"/>
<sequence length="176" mass="20550">MRELNAKESQFIADLYKAHYDKLLNYAMQFLEKSNAEEAVQNAFADACVKIDTIMNCENPAAWLGQALKYSIQKIRRTKGQFANLMIYMPPKADAEFGMEMGMEDFPDIRPKDEDVDFLYSNLALHEEFQLIKRYAVEDKSIKNIAEEDNISLDACKKRLVRAKRKLKIWLNKQKR</sequence>
<reference evidence="6" key="2">
    <citation type="journal article" date="2021" name="PeerJ">
        <title>Extensive microbial diversity within the chicken gut microbiome revealed by metagenomics and culture.</title>
        <authorList>
            <person name="Gilroy R."/>
            <person name="Ravi A."/>
            <person name="Getino M."/>
            <person name="Pursley I."/>
            <person name="Horton D.L."/>
            <person name="Alikhan N.F."/>
            <person name="Baker D."/>
            <person name="Gharbi K."/>
            <person name="Hall N."/>
            <person name="Watson M."/>
            <person name="Adriaenssens E.M."/>
            <person name="Foster-Nyarko E."/>
            <person name="Jarju S."/>
            <person name="Secka A."/>
            <person name="Antonio M."/>
            <person name="Oren A."/>
            <person name="Chaudhuri R.R."/>
            <person name="La Ragione R."/>
            <person name="Hildebrand F."/>
            <person name="Pallen M.J."/>
        </authorList>
    </citation>
    <scope>NUCLEOTIDE SEQUENCE</scope>
    <source>
        <strain evidence="6">2830</strain>
    </source>
</reference>
<comment type="similarity">
    <text evidence="1">Belongs to the sigma-70 factor family. ECF subfamily.</text>
</comment>
<dbReference type="Proteomes" id="UP000824124">
    <property type="component" value="Unassembled WGS sequence"/>
</dbReference>
<dbReference type="InterPro" id="IPR039425">
    <property type="entry name" value="RNA_pol_sigma-70-like"/>
</dbReference>
<evidence type="ECO:0000313" key="6">
    <source>
        <dbReference type="EMBL" id="HIU10617.1"/>
    </source>
</evidence>
<dbReference type="InterPro" id="IPR013325">
    <property type="entry name" value="RNA_pol_sigma_r2"/>
</dbReference>
<comment type="caution">
    <text evidence="6">The sequence shown here is derived from an EMBL/GenBank/DDBJ whole genome shotgun (WGS) entry which is preliminary data.</text>
</comment>
<dbReference type="PANTHER" id="PTHR43133">
    <property type="entry name" value="RNA POLYMERASE ECF-TYPE SIGMA FACTO"/>
    <property type="match status" value="1"/>
</dbReference>
<evidence type="ECO:0000313" key="7">
    <source>
        <dbReference type="Proteomes" id="UP000824124"/>
    </source>
</evidence>
<evidence type="ECO:0000256" key="1">
    <source>
        <dbReference type="ARBA" id="ARBA00010641"/>
    </source>
</evidence>
<keyword evidence="2" id="KW-0805">Transcription regulation</keyword>
<organism evidence="6 7">
    <name type="scientific">Candidatus Avidehalobacter gallistercoris</name>
    <dbReference type="NCBI Taxonomy" id="2840694"/>
    <lineage>
        <taxon>Bacteria</taxon>
        <taxon>Bacillati</taxon>
        <taxon>Bacillota</taxon>
        <taxon>Clostridia</taxon>
        <taxon>Eubacteriales</taxon>
        <taxon>Peptococcaceae</taxon>
        <taxon>Peptococcaceae incertae sedis</taxon>
        <taxon>Candidatus Avidehalobacter</taxon>
    </lineage>
</organism>
<dbReference type="Gene3D" id="1.10.10.10">
    <property type="entry name" value="Winged helix-like DNA-binding domain superfamily/Winged helix DNA-binding domain"/>
    <property type="match status" value="1"/>
</dbReference>
<dbReference type="InterPro" id="IPR013324">
    <property type="entry name" value="RNA_pol_sigma_r3/r4-like"/>
</dbReference>
<keyword evidence="5" id="KW-0804">Transcription</keyword>
<dbReference type="GO" id="GO:0016987">
    <property type="term" value="F:sigma factor activity"/>
    <property type="evidence" value="ECO:0007669"/>
    <property type="project" value="UniProtKB-KW"/>
</dbReference>
<dbReference type="GO" id="GO:0003677">
    <property type="term" value="F:DNA binding"/>
    <property type="evidence" value="ECO:0007669"/>
    <property type="project" value="UniProtKB-KW"/>
</dbReference>
<proteinExistence type="inferred from homology"/>
<evidence type="ECO:0000256" key="2">
    <source>
        <dbReference type="ARBA" id="ARBA00023015"/>
    </source>
</evidence>
<protein>
    <recommendedName>
        <fullName evidence="8">Sigma-70 family RNA polymerase sigma factor</fullName>
    </recommendedName>
</protein>
<dbReference type="SUPFAM" id="SSF88946">
    <property type="entry name" value="Sigma2 domain of RNA polymerase sigma factors"/>
    <property type="match status" value="1"/>
</dbReference>
<dbReference type="Gene3D" id="1.10.1740.10">
    <property type="match status" value="1"/>
</dbReference>
<dbReference type="SUPFAM" id="SSF88659">
    <property type="entry name" value="Sigma3 and sigma4 domains of RNA polymerase sigma factors"/>
    <property type="match status" value="1"/>
</dbReference>
<gene>
    <name evidence="6" type="ORF">IAB00_05175</name>
</gene>
<evidence type="ECO:0008006" key="8">
    <source>
        <dbReference type="Google" id="ProtNLM"/>
    </source>
</evidence>
<evidence type="ECO:0000256" key="4">
    <source>
        <dbReference type="ARBA" id="ARBA00023125"/>
    </source>
</evidence>
<dbReference type="GO" id="GO:0006352">
    <property type="term" value="P:DNA-templated transcription initiation"/>
    <property type="evidence" value="ECO:0007669"/>
    <property type="project" value="InterPro"/>
</dbReference>
<evidence type="ECO:0000256" key="5">
    <source>
        <dbReference type="ARBA" id="ARBA00023163"/>
    </source>
</evidence>
<dbReference type="EMBL" id="DVMH01000027">
    <property type="protein sequence ID" value="HIU10617.1"/>
    <property type="molecule type" value="Genomic_DNA"/>
</dbReference>
<keyword evidence="3" id="KW-0731">Sigma factor</keyword>
<evidence type="ECO:0000256" key="3">
    <source>
        <dbReference type="ARBA" id="ARBA00023082"/>
    </source>
</evidence>
<keyword evidence="4" id="KW-0238">DNA-binding</keyword>
<accession>A0A9D1HK24</accession>
<reference evidence="6" key="1">
    <citation type="submission" date="2020-10" db="EMBL/GenBank/DDBJ databases">
        <authorList>
            <person name="Gilroy R."/>
        </authorList>
    </citation>
    <scope>NUCLEOTIDE SEQUENCE</scope>
    <source>
        <strain evidence="6">2830</strain>
    </source>
</reference>